<reference evidence="1 2" key="1">
    <citation type="journal article" date="2010" name="J. Bacteriol.">
        <title>Brochothrix thermosphacta bacteriophages feature heterogeneous and highly mosaic genomes and utilize unique prophage insertion sites.</title>
        <authorList>
            <person name="Kilcher S."/>
            <person name="Loessner M.J."/>
            <person name="Klumpp J."/>
        </authorList>
    </citation>
    <scope>NUCLEOTIDE SEQUENCE [LARGE SCALE GENOMIC DNA]</scope>
</reference>
<organism evidence="1 2">
    <name type="scientific">Brochothrix phage A9</name>
    <dbReference type="NCBI Taxonomy" id="857312"/>
    <lineage>
        <taxon>Viruses</taxon>
        <taxon>Duplodnaviria</taxon>
        <taxon>Heunggongvirae</taxon>
        <taxon>Uroviricota</taxon>
        <taxon>Caudoviricetes</taxon>
        <taxon>Herelleviridae</taxon>
        <taxon>Klumppvirus</taxon>
        <taxon>Klumppvirus A9</taxon>
    </lineage>
</organism>
<evidence type="ECO:0000313" key="2">
    <source>
        <dbReference type="Proteomes" id="UP000000331"/>
    </source>
</evidence>
<dbReference type="EMBL" id="HM242243">
    <property type="protein sequence ID" value="ADJ53043.1"/>
    <property type="molecule type" value="Genomic_DNA"/>
</dbReference>
<accession>D9J0E8</accession>
<keyword evidence="2" id="KW-1185">Reference proteome</keyword>
<name>D9J0E8_9CAUD</name>
<proteinExistence type="predicted"/>
<sequence length="124" mass="14845">MTMYANLLNRLEKEESELGNWENYDDIIQEVTYYQFKRALKYDRQYDRKRGAVPCRLTLNAQILMNDIKDGIVEHRGEEKDAHVIYMSPDMTTESLVTYLESKGFCIEYHPKHDIHYIWFALKS</sequence>
<dbReference type="RefSeq" id="YP_004301334.1">
    <property type="nucleotide sequence ID" value="NC_015253.1"/>
</dbReference>
<dbReference type="Proteomes" id="UP000000331">
    <property type="component" value="Segment"/>
</dbReference>
<dbReference type="KEGG" id="vg:10359238"/>
<protein>
    <submittedName>
        <fullName evidence="1">Gp1</fullName>
    </submittedName>
</protein>
<dbReference type="GeneID" id="10359238"/>
<evidence type="ECO:0000313" key="1">
    <source>
        <dbReference type="EMBL" id="ADJ53043.1"/>
    </source>
</evidence>